<dbReference type="Gramene" id="GBG82948">
    <property type="protein sequence ID" value="GBG82948"/>
    <property type="gene ID" value="CBR_g36474"/>
</dbReference>
<gene>
    <name evidence="2" type="ORF">CBR_g36474</name>
</gene>
<feature type="region of interest" description="Disordered" evidence="1">
    <location>
        <begin position="94"/>
        <end position="120"/>
    </location>
</feature>
<protein>
    <submittedName>
        <fullName evidence="2">Uncharacterized protein</fullName>
    </submittedName>
</protein>
<dbReference type="Pfam" id="PF02622">
    <property type="entry name" value="DUF179"/>
    <property type="match status" value="1"/>
</dbReference>
<evidence type="ECO:0000313" key="2">
    <source>
        <dbReference type="EMBL" id="GBG82948.1"/>
    </source>
</evidence>
<feature type="compositionally biased region" description="Basic and acidic residues" evidence="1">
    <location>
        <begin position="166"/>
        <end position="182"/>
    </location>
</feature>
<name>A0A388LKV0_CHABU</name>
<accession>A0A388LKV0</accession>
<organism evidence="2 3">
    <name type="scientific">Chara braunii</name>
    <name type="common">Braun's stonewort</name>
    <dbReference type="NCBI Taxonomy" id="69332"/>
    <lineage>
        <taxon>Eukaryota</taxon>
        <taxon>Viridiplantae</taxon>
        <taxon>Streptophyta</taxon>
        <taxon>Charophyceae</taxon>
        <taxon>Charales</taxon>
        <taxon>Characeae</taxon>
        <taxon>Chara</taxon>
    </lineage>
</organism>
<dbReference type="Proteomes" id="UP000265515">
    <property type="component" value="Unassembled WGS sequence"/>
</dbReference>
<reference evidence="2 3" key="1">
    <citation type="journal article" date="2018" name="Cell">
        <title>The Chara Genome: Secondary Complexity and Implications for Plant Terrestrialization.</title>
        <authorList>
            <person name="Nishiyama T."/>
            <person name="Sakayama H."/>
            <person name="Vries J.D."/>
            <person name="Buschmann H."/>
            <person name="Saint-Marcoux D."/>
            <person name="Ullrich K.K."/>
            <person name="Haas F.B."/>
            <person name="Vanderstraeten L."/>
            <person name="Becker D."/>
            <person name="Lang D."/>
            <person name="Vosolsobe S."/>
            <person name="Rombauts S."/>
            <person name="Wilhelmsson P.K.I."/>
            <person name="Janitza P."/>
            <person name="Kern R."/>
            <person name="Heyl A."/>
            <person name="Rumpler F."/>
            <person name="Villalobos L.I.A.C."/>
            <person name="Clay J.M."/>
            <person name="Skokan R."/>
            <person name="Toyoda A."/>
            <person name="Suzuki Y."/>
            <person name="Kagoshima H."/>
            <person name="Schijlen E."/>
            <person name="Tajeshwar N."/>
            <person name="Catarino B."/>
            <person name="Hetherington A.J."/>
            <person name="Saltykova A."/>
            <person name="Bonnot C."/>
            <person name="Breuninger H."/>
            <person name="Symeonidi A."/>
            <person name="Radhakrishnan G.V."/>
            <person name="Van Nieuwerburgh F."/>
            <person name="Deforce D."/>
            <person name="Chang C."/>
            <person name="Karol K.G."/>
            <person name="Hedrich R."/>
            <person name="Ulvskov P."/>
            <person name="Glockner G."/>
            <person name="Delwiche C.F."/>
            <person name="Petrasek J."/>
            <person name="Van de Peer Y."/>
            <person name="Friml J."/>
            <person name="Beilby M."/>
            <person name="Dolan L."/>
            <person name="Kohara Y."/>
            <person name="Sugano S."/>
            <person name="Fujiyama A."/>
            <person name="Delaux P.-M."/>
            <person name="Quint M."/>
            <person name="TheiBen G."/>
            <person name="Hagemann M."/>
            <person name="Harholt J."/>
            <person name="Dunand C."/>
            <person name="Zachgo S."/>
            <person name="Langdale J."/>
            <person name="Maumus F."/>
            <person name="Straeten D.V.D."/>
            <person name="Gould S.B."/>
            <person name="Rensing S.A."/>
        </authorList>
    </citation>
    <scope>NUCLEOTIDE SEQUENCE [LARGE SCALE GENOMIC DNA]</scope>
    <source>
        <strain evidence="2 3">S276</strain>
    </source>
</reference>
<feature type="region of interest" description="Disordered" evidence="1">
    <location>
        <begin position="148"/>
        <end position="187"/>
    </location>
</feature>
<comment type="caution">
    <text evidence="2">The sequence shown here is derived from an EMBL/GenBank/DDBJ whole genome shotgun (WGS) entry which is preliminary data.</text>
</comment>
<evidence type="ECO:0000313" key="3">
    <source>
        <dbReference type="Proteomes" id="UP000265515"/>
    </source>
</evidence>
<evidence type="ECO:0000256" key="1">
    <source>
        <dbReference type="SAM" id="MobiDB-lite"/>
    </source>
</evidence>
<proteinExistence type="predicted"/>
<dbReference type="EMBL" id="BFEA01000423">
    <property type="protein sequence ID" value="GBG82948.1"/>
    <property type="molecule type" value="Genomic_DNA"/>
</dbReference>
<dbReference type="Gene3D" id="3.40.1740.10">
    <property type="entry name" value="VC0467-like"/>
    <property type="match status" value="1"/>
</dbReference>
<dbReference type="SUPFAM" id="SSF143456">
    <property type="entry name" value="VC0467-like"/>
    <property type="match status" value="1"/>
</dbReference>
<dbReference type="InterPro" id="IPR003774">
    <property type="entry name" value="AlgH-like"/>
</dbReference>
<sequence length="256" mass="27348">MPPPKLSPKVLLYEHGRRGSLGVILNKPKVGEELAKVDDQLPHDLSGLDLGPLTHATGGPVHPHELMLLRRCPPARFQDQGCCSCSEGSMEQTMQRSAGENTEAGGDVEEAGSGRASPGCPRPWGQEVLQGICLGTDLKALQLHRKVQEPSVRGGQGGVEAMEDGVSWKREERDGGSEEGKGSKNQSARAAGSFALCGCESGGVSEGVMVLHGRAKWAEGQLAREVGRGFWTPRDDLGSRLSTLPLQDLWEVLVQD</sequence>
<dbReference type="AlphaFoldDB" id="A0A388LKV0"/>
<keyword evidence="3" id="KW-1185">Reference proteome</keyword>